<dbReference type="Ensembl" id="ENSELUT00000092318.1">
    <property type="protein sequence ID" value="ENSELUP00000081470.1"/>
    <property type="gene ID" value="ENSELUG00000007581.3"/>
</dbReference>
<comment type="similarity">
    <text evidence="2 16">Belongs to the integrin alpha chain family.</text>
</comment>
<sequence length="1175" mass="127365">MDKQMCCLLPAILGLWQFVTLALGFSFDIRYPKTFSTSTEAGSHFGHRVCHFGPTQGYNTSILVTAPLQDNGTGVVYRCSYHSTTCEALPIHVDSGVSFGLSLACNTDRAMMCGPRQMFACDTLNYLQGICVELGPQLSVTQTLKPAFQECRDFGLDAVILFDGSQSIVRNDFETMINFIKDIIRMFTDPRAQIAVAQYSTETQAIFHFQDFLADRNPDNLMVSVDHFQGQTYTPSAIRYVLEKMMTEAQGMKKYSRKLLVVITDGKSNDKTETFDNVIPLAETMGVTRFAIGVGNKYSSQELEQIASSPNFVFEANSFDALKSIQNELSEKIFAIEGSNSTNSSSFEHELSQGGFSTTLSGALSLFGVVGSYSWSGGVVEVVRGANATFINASALEKDMKDSYLGYSVAVAETGNGSVYFAGAPRYNHTGLVLVFQRDPVQQKWTVAHKIPGTQLGSYFGAQLCVLEANVQPGDSQTGLLLIGAPWYHAQGVGGEVHVCTLETWAPNCSLTLHGAHGNTHGQFGASLTPCPDLNQDGLLDLAVGAPAEDRGQGAVYIFLGCPGGVQAKYSQRIQGERGGGRGLQFFGVSVHSAGDLNSDGLADLVVGAKGAAVILRSQPLMRVEVSVTVAPPTIPQMFFHCAAHIALNTPIATATLCVTVNGAHVGKISTSLQASISITVDFRKDQNGTRPARLLFYPRLHSSKWEERVTGTACYNISLSVPECISDYREVPMSVRLAAEGLEVPGTDGLKSVLSPDNPTFFTHMILLEKVCGEDHICISDLSVNITCPEVVHSPGFPVEVFVNVDNRGEDASKVELTLVHPSTISFVFAKWSFGTRQVAVWCVSNTTGLENLTRTVCPLSSLVLRKGAHVSIHPPPEIPVELIKEHFDLTPPSPQVTVWVSFRVSENSSLSERLVINASVNTDNEEQGTLHDNLASSSIQVKLPVNIIIKGGDSSQYITFPNDNLLEHIYMVLNIGEVAAPVNVTFVIPVELDSGFLWNVSLPQIDNSGGKCDRKEVFSKKDNGTLFEQQCRGVICHLIGCTIGLSTSSQPTIIRFFGNISRKTEFSRVQVELASWGSLSFNQTIYAEYPAIGFQSVTILSILETAPESSAALIATLSVGFSLLTLAVVSWVLYKKGFFKSKEMPNDGVMDSAAPDDKLSLTADSTSQRETTL</sequence>
<accession>A0AAY5K056</accession>
<dbReference type="InterPro" id="IPR032695">
    <property type="entry name" value="Integrin_dom_sf"/>
</dbReference>
<dbReference type="SUPFAM" id="SSF69179">
    <property type="entry name" value="Integrin domains"/>
    <property type="match status" value="2"/>
</dbReference>
<dbReference type="Proteomes" id="UP000265140">
    <property type="component" value="Chromosome 7"/>
</dbReference>
<dbReference type="GeneTree" id="ENSGT00940000154838"/>
<feature type="repeat" description="FG-GAP" evidence="15">
    <location>
        <begin position="392"/>
        <end position="445"/>
    </location>
</feature>
<dbReference type="InterPro" id="IPR002035">
    <property type="entry name" value="VWF_A"/>
</dbReference>
<proteinExistence type="inferred from homology"/>
<dbReference type="PRINTS" id="PR00453">
    <property type="entry name" value="VWFADOMAIN"/>
</dbReference>
<reference evidence="19" key="2">
    <citation type="submission" date="2025-08" db="UniProtKB">
        <authorList>
            <consortium name="Ensembl"/>
        </authorList>
    </citation>
    <scope>IDENTIFICATION</scope>
</reference>
<comment type="subcellular location">
    <subcellularLocation>
        <location evidence="1 16">Membrane</location>
        <topology evidence="1 16">Single-pass type I membrane protein</topology>
    </subcellularLocation>
</comment>
<dbReference type="InterPro" id="IPR036465">
    <property type="entry name" value="vWFA_dom_sf"/>
</dbReference>
<feature type="repeat" description="FG-GAP" evidence="15">
    <location>
        <begin position="32"/>
        <end position="88"/>
    </location>
</feature>
<dbReference type="GO" id="GO:0009897">
    <property type="term" value="C:external side of plasma membrane"/>
    <property type="evidence" value="ECO:0007669"/>
    <property type="project" value="TreeGrafter"/>
</dbReference>
<protein>
    <recommendedName>
        <fullName evidence="18">VWFA domain-containing protein</fullName>
    </recommendedName>
</protein>
<feature type="transmembrane region" description="Helical" evidence="16">
    <location>
        <begin position="1113"/>
        <end position="1136"/>
    </location>
</feature>
<reference evidence="19" key="3">
    <citation type="submission" date="2025-09" db="UniProtKB">
        <authorList>
            <consortium name="Ensembl"/>
        </authorList>
    </citation>
    <scope>IDENTIFICATION</scope>
</reference>
<evidence type="ECO:0000256" key="11">
    <source>
        <dbReference type="ARBA" id="ARBA00023136"/>
    </source>
</evidence>
<organism evidence="19 20">
    <name type="scientific">Esox lucius</name>
    <name type="common">Northern pike</name>
    <dbReference type="NCBI Taxonomy" id="8010"/>
    <lineage>
        <taxon>Eukaryota</taxon>
        <taxon>Metazoa</taxon>
        <taxon>Chordata</taxon>
        <taxon>Craniata</taxon>
        <taxon>Vertebrata</taxon>
        <taxon>Euteleostomi</taxon>
        <taxon>Actinopterygii</taxon>
        <taxon>Neopterygii</taxon>
        <taxon>Teleostei</taxon>
        <taxon>Protacanthopterygii</taxon>
        <taxon>Esociformes</taxon>
        <taxon>Esocidae</taxon>
        <taxon>Esox</taxon>
    </lineage>
</organism>
<evidence type="ECO:0000259" key="18">
    <source>
        <dbReference type="PROSITE" id="PS50234"/>
    </source>
</evidence>
<evidence type="ECO:0000256" key="9">
    <source>
        <dbReference type="ARBA" id="ARBA00022989"/>
    </source>
</evidence>
<evidence type="ECO:0000256" key="12">
    <source>
        <dbReference type="ARBA" id="ARBA00023157"/>
    </source>
</evidence>
<keyword evidence="9 16" id="KW-1133">Transmembrane helix</keyword>
<evidence type="ECO:0000256" key="10">
    <source>
        <dbReference type="ARBA" id="ARBA00023037"/>
    </source>
</evidence>
<dbReference type="AlphaFoldDB" id="A0AAY5K056"/>
<feature type="repeat" description="FG-GAP" evidence="15">
    <location>
        <begin position="572"/>
        <end position="633"/>
    </location>
</feature>
<dbReference type="Pfam" id="PF01839">
    <property type="entry name" value="FG-GAP"/>
    <property type="match status" value="2"/>
</dbReference>
<keyword evidence="12" id="KW-1015">Disulfide bond</keyword>
<dbReference type="Pfam" id="PF00092">
    <property type="entry name" value="VWA"/>
    <property type="match status" value="1"/>
</dbReference>
<dbReference type="Gene3D" id="3.40.50.410">
    <property type="entry name" value="von Willebrand factor, type A domain"/>
    <property type="match status" value="1"/>
</dbReference>
<dbReference type="PANTHER" id="PTHR23220:SF118">
    <property type="entry name" value="INTEGRIN ALPHA-X"/>
    <property type="match status" value="1"/>
</dbReference>
<keyword evidence="5" id="KW-0732">Signal</keyword>
<dbReference type="PANTHER" id="PTHR23220">
    <property type="entry name" value="INTEGRIN ALPHA"/>
    <property type="match status" value="1"/>
</dbReference>
<evidence type="ECO:0000256" key="2">
    <source>
        <dbReference type="ARBA" id="ARBA00008054"/>
    </source>
</evidence>
<dbReference type="InterPro" id="IPR013517">
    <property type="entry name" value="FG-GAP"/>
</dbReference>
<dbReference type="PROSITE" id="PS51470">
    <property type="entry name" value="FG_GAP"/>
    <property type="match status" value="5"/>
</dbReference>
<evidence type="ECO:0000256" key="14">
    <source>
        <dbReference type="ARBA" id="ARBA00023180"/>
    </source>
</evidence>
<dbReference type="Gene3D" id="2.130.10.130">
    <property type="entry name" value="Integrin alpha, N-terminal"/>
    <property type="match status" value="1"/>
</dbReference>
<dbReference type="Pfam" id="PF21520">
    <property type="entry name" value="ITGAX-like_Ig_3"/>
    <property type="match status" value="1"/>
</dbReference>
<keyword evidence="10 16" id="KW-0401">Integrin</keyword>
<gene>
    <name evidence="19" type="primary">ITGAD</name>
</gene>
<dbReference type="SUPFAM" id="SSF53300">
    <property type="entry name" value="vWA-like"/>
    <property type="match status" value="1"/>
</dbReference>
<evidence type="ECO:0000256" key="3">
    <source>
        <dbReference type="ARBA" id="ARBA00022692"/>
    </source>
</evidence>
<feature type="domain" description="VWFA" evidence="18">
    <location>
        <begin position="157"/>
        <end position="329"/>
    </location>
</feature>
<keyword evidence="20" id="KW-1185">Reference proteome</keyword>
<dbReference type="InterPro" id="IPR028994">
    <property type="entry name" value="Integrin_alpha_N"/>
</dbReference>
<dbReference type="GO" id="GO:0007229">
    <property type="term" value="P:integrin-mediated signaling pathway"/>
    <property type="evidence" value="ECO:0007669"/>
    <property type="project" value="UniProtKB-KW"/>
</dbReference>
<dbReference type="Gene3D" id="2.60.40.1510">
    <property type="entry name" value="ntegrin, alpha v. Chain A, domain 3"/>
    <property type="match status" value="1"/>
</dbReference>
<evidence type="ECO:0000256" key="7">
    <source>
        <dbReference type="ARBA" id="ARBA00022837"/>
    </source>
</evidence>
<dbReference type="GO" id="GO:0098609">
    <property type="term" value="P:cell-cell adhesion"/>
    <property type="evidence" value="ECO:0007669"/>
    <property type="project" value="TreeGrafter"/>
</dbReference>
<evidence type="ECO:0000256" key="6">
    <source>
        <dbReference type="ARBA" id="ARBA00022737"/>
    </source>
</evidence>
<keyword evidence="8 16" id="KW-0130">Cell adhesion</keyword>
<keyword evidence="7" id="KW-0106">Calcium</keyword>
<dbReference type="SMART" id="SM00191">
    <property type="entry name" value="Int_alpha"/>
    <property type="match status" value="5"/>
</dbReference>
<keyword evidence="11 16" id="KW-0472">Membrane</keyword>
<dbReference type="Gene3D" id="2.60.40.1530">
    <property type="entry name" value="ntegrin, alpha v. Chain A, domain 4"/>
    <property type="match status" value="1"/>
</dbReference>
<evidence type="ECO:0000256" key="16">
    <source>
        <dbReference type="RuleBase" id="RU003762"/>
    </source>
</evidence>
<evidence type="ECO:0000256" key="15">
    <source>
        <dbReference type="PROSITE-ProRule" id="PRU00803"/>
    </source>
</evidence>
<dbReference type="InterPro" id="IPR000413">
    <property type="entry name" value="Integrin_alpha"/>
</dbReference>
<evidence type="ECO:0000256" key="1">
    <source>
        <dbReference type="ARBA" id="ARBA00004479"/>
    </source>
</evidence>
<evidence type="ECO:0000256" key="8">
    <source>
        <dbReference type="ARBA" id="ARBA00022889"/>
    </source>
</evidence>
<dbReference type="PRINTS" id="PR01185">
    <property type="entry name" value="INTEGRINA"/>
</dbReference>
<dbReference type="GO" id="GO:0007160">
    <property type="term" value="P:cell-matrix adhesion"/>
    <property type="evidence" value="ECO:0007669"/>
    <property type="project" value="TreeGrafter"/>
</dbReference>
<dbReference type="GO" id="GO:0033627">
    <property type="term" value="P:cell adhesion mediated by integrin"/>
    <property type="evidence" value="ECO:0007669"/>
    <property type="project" value="TreeGrafter"/>
</dbReference>
<evidence type="ECO:0000313" key="19">
    <source>
        <dbReference type="Ensembl" id="ENSELUP00000081470.1"/>
    </source>
</evidence>
<evidence type="ECO:0000256" key="17">
    <source>
        <dbReference type="SAM" id="MobiDB-lite"/>
    </source>
</evidence>
<dbReference type="PROSITE" id="PS50234">
    <property type="entry name" value="VWFA"/>
    <property type="match status" value="1"/>
</dbReference>
<evidence type="ECO:0000256" key="4">
    <source>
        <dbReference type="ARBA" id="ARBA00022723"/>
    </source>
</evidence>
<feature type="repeat" description="FG-GAP" evidence="15">
    <location>
        <begin position="510"/>
        <end position="568"/>
    </location>
</feature>
<dbReference type="GO" id="GO:0046872">
    <property type="term" value="F:metal ion binding"/>
    <property type="evidence" value="ECO:0007669"/>
    <property type="project" value="UniProtKB-KW"/>
</dbReference>
<dbReference type="InterPro" id="IPR048633">
    <property type="entry name" value="ITGAX-like_Ig_3"/>
</dbReference>
<name>A0AAY5K056_ESOLU</name>
<dbReference type="InterPro" id="IPR013519">
    <property type="entry name" value="Int_alpha_beta-p"/>
</dbReference>
<feature type="repeat" description="FG-GAP" evidence="15">
    <location>
        <begin position="446"/>
        <end position="509"/>
    </location>
</feature>
<keyword evidence="13 16" id="KW-0675">Receptor</keyword>
<evidence type="ECO:0000256" key="13">
    <source>
        <dbReference type="ARBA" id="ARBA00023170"/>
    </source>
</evidence>
<evidence type="ECO:0000313" key="20">
    <source>
        <dbReference type="Proteomes" id="UP000265140"/>
    </source>
</evidence>
<keyword evidence="4" id="KW-0479">Metal-binding</keyword>
<feature type="region of interest" description="Disordered" evidence="17">
    <location>
        <begin position="1154"/>
        <end position="1175"/>
    </location>
</feature>
<dbReference type="Gene3D" id="2.60.40.1460">
    <property type="entry name" value="Integrin domains. Chain A, domain 2"/>
    <property type="match status" value="1"/>
</dbReference>
<keyword evidence="3 16" id="KW-0812">Transmembrane</keyword>
<dbReference type="GO" id="GO:0008305">
    <property type="term" value="C:integrin complex"/>
    <property type="evidence" value="ECO:0007669"/>
    <property type="project" value="InterPro"/>
</dbReference>
<dbReference type="SUPFAM" id="SSF69318">
    <property type="entry name" value="Integrin alpha N-terminal domain"/>
    <property type="match status" value="1"/>
</dbReference>
<dbReference type="GO" id="GO:0005178">
    <property type="term" value="F:integrin binding"/>
    <property type="evidence" value="ECO:0007669"/>
    <property type="project" value="TreeGrafter"/>
</dbReference>
<reference evidence="19 20" key="1">
    <citation type="submission" date="2020-02" db="EMBL/GenBank/DDBJ databases">
        <title>Esox lucius (northern pike) genome, fEsoLuc1, primary haplotype.</title>
        <authorList>
            <person name="Myers G."/>
            <person name="Karagic N."/>
            <person name="Meyer A."/>
            <person name="Pippel M."/>
            <person name="Reichard M."/>
            <person name="Winkler S."/>
            <person name="Tracey A."/>
            <person name="Sims Y."/>
            <person name="Howe K."/>
            <person name="Rhie A."/>
            <person name="Formenti G."/>
            <person name="Durbin R."/>
            <person name="Fedrigo O."/>
            <person name="Jarvis E.D."/>
        </authorList>
    </citation>
    <scope>NUCLEOTIDE SEQUENCE [LARGE SCALE GENOMIC DNA]</scope>
</reference>
<dbReference type="SMART" id="SM00327">
    <property type="entry name" value="VWA"/>
    <property type="match status" value="1"/>
</dbReference>
<keyword evidence="6" id="KW-0677">Repeat</keyword>
<keyword evidence="14" id="KW-0325">Glycoprotein</keyword>
<evidence type="ECO:0000256" key="5">
    <source>
        <dbReference type="ARBA" id="ARBA00022729"/>
    </source>
</evidence>
<feature type="compositionally biased region" description="Polar residues" evidence="17">
    <location>
        <begin position="1164"/>
        <end position="1175"/>
    </location>
</feature>